<accession>A0A3S2UK16</accession>
<keyword evidence="6" id="KW-0732">Signal</keyword>
<comment type="cofactor">
    <cofactor evidence="5">
        <name>Fe(2+)</name>
        <dbReference type="ChEBI" id="CHEBI:29033"/>
    </cofactor>
    <text evidence="5">Binds 1 Fe(2+) ion per subunit.</text>
</comment>
<dbReference type="PROSITE" id="PS51318">
    <property type="entry name" value="TAT"/>
    <property type="match status" value="1"/>
</dbReference>
<feature type="binding site" evidence="5">
    <location>
        <position position="252"/>
    </location>
    <ligand>
        <name>Fe cation</name>
        <dbReference type="ChEBI" id="CHEBI:24875"/>
        <note>catalytic</note>
    </ligand>
</feature>
<evidence type="ECO:0000313" key="8">
    <source>
        <dbReference type="Proteomes" id="UP000288587"/>
    </source>
</evidence>
<dbReference type="EMBL" id="SACM01000001">
    <property type="protein sequence ID" value="RVT87932.1"/>
    <property type="molecule type" value="Genomic_DNA"/>
</dbReference>
<dbReference type="Pfam" id="PF03055">
    <property type="entry name" value="RPE65"/>
    <property type="match status" value="1"/>
</dbReference>
<feature type="binding site" evidence="5">
    <location>
        <position position="318"/>
    </location>
    <ligand>
        <name>Fe cation</name>
        <dbReference type="ChEBI" id="CHEBI:24875"/>
        <note>catalytic</note>
    </ligand>
</feature>
<feature type="binding site" evidence="5">
    <location>
        <position position="207"/>
    </location>
    <ligand>
        <name>Fe cation</name>
        <dbReference type="ChEBI" id="CHEBI:24875"/>
        <note>catalytic</note>
    </ligand>
</feature>
<dbReference type="GO" id="GO:0010436">
    <property type="term" value="F:carotenoid dioxygenase activity"/>
    <property type="evidence" value="ECO:0007669"/>
    <property type="project" value="TreeGrafter"/>
</dbReference>
<dbReference type="RefSeq" id="WP_127680601.1">
    <property type="nucleotide sequence ID" value="NZ_SACM01000001.1"/>
</dbReference>
<dbReference type="InterPro" id="IPR004294">
    <property type="entry name" value="Carotenoid_Oase"/>
</dbReference>
<evidence type="ECO:0000313" key="7">
    <source>
        <dbReference type="EMBL" id="RVT87932.1"/>
    </source>
</evidence>
<evidence type="ECO:0000256" key="3">
    <source>
        <dbReference type="ARBA" id="ARBA00023002"/>
    </source>
</evidence>
<dbReference type="OrthoDB" id="6636843at2"/>
<dbReference type="Proteomes" id="UP000288587">
    <property type="component" value="Unassembled WGS sequence"/>
</dbReference>
<dbReference type="PANTHER" id="PTHR10543">
    <property type="entry name" value="BETA-CAROTENE DIOXYGENASE"/>
    <property type="match status" value="1"/>
</dbReference>
<dbReference type="AlphaFoldDB" id="A0A3S2UK16"/>
<evidence type="ECO:0000256" key="6">
    <source>
        <dbReference type="SAM" id="SignalP"/>
    </source>
</evidence>
<comment type="caution">
    <text evidence="7">The sequence shown here is derived from an EMBL/GenBank/DDBJ whole genome shotgun (WGS) entry which is preliminary data.</text>
</comment>
<evidence type="ECO:0000256" key="5">
    <source>
        <dbReference type="PIRSR" id="PIRSR604294-1"/>
    </source>
</evidence>
<keyword evidence="2 5" id="KW-0479">Metal-binding</keyword>
<dbReference type="InterPro" id="IPR006311">
    <property type="entry name" value="TAT_signal"/>
</dbReference>
<name>A0A3S2UK16_9BURK</name>
<reference evidence="7 8" key="1">
    <citation type="submission" date="2019-01" db="EMBL/GenBank/DDBJ databases">
        <authorList>
            <person name="Chen W.-M."/>
        </authorList>
    </citation>
    <scope>NUCLEOTIDE SEQUENCE [LARGE SCALE GENOMIC DNA]</scope>
    <source>
        <strain evidence="7 8">CCP-18</strain>
    </source>
</reference>
<keyword evidence="3" id="KW-0560">Oxidoreductase</keyword>
<protein>
    <submittedName>
        <fullName evidence="7">Carotenoid oxygenase</fullName>
    </submittedName>
</protein>
<sequence length="507" mass="56104">MLQRRTLLGQAGATLTTALLATGHSWAAPSPARAEGLNPSPFGEHPLLQPLRGWSDGQDRLAEGLRVQGRWPRELRGTLYRNGPGLLGRGGLRYRHWFDGDGLVQAWQLGPEALRHTARFVQTRKFSAEQEAGEFLVPAFGTLVPARRPVRGSDDMNTANTSVTVQGGRLYALWEGGSAHELDPQTLRTLGPKTWAPELRGMPFSAHPKREADGTLWNFGTFLGRLALYQIDAQGRLLRSRVLSLPTAAMVHDFVVTQRHLVFLLPPLGLDLEAARAGASMVSAMRWRADEAMRVVVIDKATLELQHTLEAPAGLVFHFGNAWDDGQGTIRLDYVQSDMDEFLSGRFNAVLEGAMAAHGAPSQARFMTLDLRQGRVSIAARSESTEFPQVDPRVVAQRYRYVYAPTQRGLADRWGFNAVQRLDLERGHTEVFDFGPDTVVEEHLLVPKPGSRREGEGWLLGTGFDARRQRSFAAVFDAEALSAGPLATVWLPYWVPLGFHGHFQRSA</sequence>
<organism evidence="7 8">
    <name type="scientific">Inhella crocodyli</name>
    <dbReference type="NCBI Taxonomy" id="2499851"/>
    <lineage>
        <taxon>Bacteria</taxon>
        <taxon>Pseudomonadati</taxon>
        <taxon>Pseudomonadota</taxon>
        <taxon>Betaproteobacteria</taxon>
        <taxon>Burkholderiales</taxon>
        <taxon>Sphaerotilaceae</taxon>
        <taxon>Inhella</taxon>
    </lineage>
</organism>
<keyword evidence="8" id="KW-1185">Reference proteome</keyword>
<feature type="binding site" evidence="5">
    <location>
        <position position="500"/>
    </location>
    <ligand>
        <name>Fe cation</name>
        <dbReference type="ChEBI" id="CHEBI:24875"/>
        <note>catalytic</note>
    </ligand>
</feature>
<keyword evidence="4 5" id="KW-0408">Iron</keyword>
<comment type="similarity">
    <text evidence="1">Belongs to the carotenoid oxygenase family.</text>
</comment>
<dbReference type="GO" id="GO:0046872">
    <property type="term" value="F:metal ion binding"/>
    <property type="evidence" value="ECO:0007669"/>
    <property type="project" value="UniProtKB-KW"/>
</dbReference>
<feature type="signal peptide" evidence="6">
    <location>
        <begin position="1"/>
        <end position="27"/>
    </location>
</feature>
<gene>
    <name evidence="7" type="ORF">EOD73_02640</name>
</gene>
<feature type="chain" id="PRO_5018689064" evidence="6">
    <location>
        <begin position="28"/>
        <end position="507"/>
    </location>
</feature>
<evidence type="ECO:0000256" key="2">
    <source>
        <dbReference type="ARBA" id="ARBA00022723"/>
    </source>
</evidence>
<proteinExistence type="inferred from homology"/>
<evidence type="ECO:0000256" key="4">
    <source>
        <dbReference type="ARBA" id="ARBA00023004"/>
    </source>
</evidence>
<evidence type="ECO:0000256" key="1">
    <source>
        <dbReference type="ARBA" id="ARBA00006787"/>
    </source>
</evidence>
<dbReference type="PANTHER" id="PTHR10543:SF89">
    <property type="entry name" value="CAROTENOID 9,10(9',10')-CLEAVAGE DIOXYGENASE 1"/>
    <property type="match status" value="1"/>
</dbReference>
<dbReference type="GO" id="GO:0016121">
    <property type="term" value="P:carotene catabolic process"/>
    <property type="evidence" value="ECO:0007669"/>
    <property type="project" value="TreeGrafter"/>
</dbReference>